<dbReference type="InterPro" id="IPR037873">
    <property type="entry name" value="BamE-like"/>
</dbReference>
<dbReference type="EMBL" id="MUAL01000007">
    <property type="protein sequence ID" value="OOR30331.1"/>
    <property type="molecule type" value="Genomic_DNA"/>
</dbReference>
<proteinExistence type="predicted"/>
<dbReference type="InterPro" id="IPR024418">
    <property type="entry name" value="DUF3862"/>
</dbReference>
<comment type="caution">
    <text evidence="3">The sequence shown here is derived from an EMBL/GenBank/DDBJ whole genome shotgun (WGS) entry which is preliminary data.</text>
</comment>
<protein>
    <recommendedName>
        <fullName evidence="5">DUF3862 domain-containing protein</fullName>
    </recommendedName>
</protein>
<evidence type="ECO:0000313" key="3">
    <source>
        <dbReference type="EMBL" id="OOR30331.1"/>
    </source>
</evidence>
<dbReference type="Proteomes" id="UP000191124">
    <property type="component" value="Unassembled WGS sequence"/>
</dbReference>
<evidence type="ECO:0000256" key="1">
    <source>
        <dbReference type="ARBA" id="ARBA00022729"/>
    </source>
</evidence>
<dbReference type="AlphaFoldDB" id="A0A1S9V8I9"/>
<dbReference type="Gene3D" id="3.30.1450.10">
    <property type="match status" value="1"/>
</dbReference>
<dbReference type="Pfam" id="PF12978">
    <property type="entry name" value="DUF3862"/>
    <property type="match status" value="1"/>
</dbReference>
<feature type="compositionally biased region" description="Polar residues" evidence="2">
    <location>
        <begin position="10"/>
        <end position="35"/>
    </location>
</feature>
<name>A0A1S9V8I9_BACCE</name>
<organism evidence="3 4">
    <name type="scientific">Bacillus cereus</name>
    <dbReference type="NCBI Taxonomy" id="1396"/>
    <lineage>
        <taxon>Bacteria</taxon>
        <taxon>Bacillati</taxon>
        <taxon>Bacillota</taxon>
        <taxon>Bacilli</taxon>
        <taxon>Bacillales</taxon>
        <taxon>Bacillaceae</taxon>
        <taxon>Bacillus</taxon>
        <taxon>Bacillus cereus group</taxon>
    </lineage>
</organism>
<gene>
    <name evidence="3" type="ORF">BW892_07060</name>
</gene>
<evidence type="ECO:0008006" key="5">
    <source>
        <dbReference type="Google" id="ProtNLM"/>
    </source>
</evidence>
<evidence type="ECO:0000313" key="4">
    <source>
        <dbReference type="Proteomes" id="UP000191124"/>
    </source>
</evidence>
<accession>A0A1S9V8I9</accession>
<reference evidence="3 4" key="1">
    <citation type="submission" date="2017-01" db="EMBL/GenBank/DDBJ databases">
        <title>Bacillus cereus isolates.</title>
        <authorList>
            <person name="Beno S.M."/>
        </authorList>
    </citation>
    <scope>NUCLEOTIDE SEQUENCE [LARGE SCALE GENOMIC DNA]</scope>
    <source>
        <strain evidence="3 4">FSL M7-1219</strain>
    </source>
</reference>
<keyword evidence="1" id="KW-0732">Signal</keyword>
<sequence length="109" mass="11903">MLVFGDPKTKYSTSNDVPVQAEQTSTNKKANNSPKISKEEFDSIKNGMSYEEVISIIGGDGELLSETGTNGQQFHTLMYSWEGEKGFGSNANATFQDGKLINKAQFGLK</sequence>
<feature type="region of interest" description="Disordered" evidence="2">
    <location>
        <begin position="1"/>
        <end position="37"/>
    </location>
</feature>
<evidence type="ECO:0000256" key="2">
    <source>
        <dbReference type="SAM" id="MobiDB-lite"/>
    </source>
</evidence>